<dbReference type="Proteomes" id="UP001383192">
    <property type="component" value="Unassembled WGS sequence"/>
</dbReference>
<evidence type="ECO:0000256" key="3">
    <source>
        <dbReference type="ARBA" id="ARBA00022840"/>
    </source>
</evidence>
<accession>A0AAW0CXD5</accession>
<dbReference type="InterPro" id="IPR017932">
    <property type="entry name" value="GATase_2_dom"/>
</dbReference>
<dbReference type="SUPFAM" id="SSF56235">
    <property type="entry name" value="N-terminal nucleophile aminohydrolases (Ntn hydrolases)"/>
    <property type="match status" value="1"/>
</dbReference>
<feature type="region of interest" description="Disordered" evidence="5">
    <location>
        <begin position="633"/>
        <end position="652"/>
    </location>
</feature>
<evidence type="ECO:0000256" key="1">
    <source>
        <dbReference type="ARBA" id="ARBA00005752"/>
    </source>
</evidence>
<dbReference type="SUPFAM" id="SSF52402">
    <property type="entry name" value="Adenine nucleotide alpha hydrolases-like"/>
    <property type="match status" value="1"/>
</dbReference>
<evidence type="ECO:0000313" key="7">
    <source>
        <dbReference type="EMBL" id="KAK7043258.1"/>
    </source>
</evidence>
<keyword evidence="3" id="KW-0067">ATP-binding</keyword>
<dbReference type="AlphaFoldDB" id="A0AAW0CXD5"/>
<dbReference type="PANTHER" id="PTHR43284">
    <property type="entry name" value="ASPARAGINE SYNTHETASE (GLUTAMINE-HYDROLYZING)"/>
    <property type="match status" value="1"/>
</dbReference>
<dbReference type="InterPro" id="IPR006426">
    <property type="entry name" value="Asn_synth_AEB"/>
</dbReference>
<sequence>MFRKRLAHTAHLSVRVISPRENELPTENVAQIQYLQDSTVHLIRDNQYPTPVNSGHPSLFPLYFLTTLMCGISAFKHLSASTVAEDISQLQDRLWASVKALQHRGPDSYGVYVTEDSLLGLGHARLSIIDIAGGQQPVHDSTNTIHAVVNGELYDYNDLRSDLESKGCLFQSSNNHRLSPEEPIIRYQTYGQNFIHHLRGEFAFVLYDSKRQFLIAARDRFGIKPLYHTVANGKLMLASEMKGLLPLGWQAEWDVESIMQMGEYGDTRTVFKGVYKVPAGHMLTCTYSGRIEVRPYWDHEYPHPGLEETRSVGEMIEGVRQRVIDAVRVRLRSDVPLCVYLSGGIDSAAVAGIASALLKEQNPDARLMTFTLAFPDRKDLDEGPIARRMAQSIGAEVHMVAPTEKDLVDRFPKCIYHIEQPMLSFHGVGKMMLSEHVNANGYRVVLTGEGSDEIFGGYYFCLRDFLRAVDPSARTLGIPLPTEAELISAYNKHEAAGLRQDHVSLKKFSFQESQLGRDLVGGISPHVMISSTGLSDSAFTRDALNTTPHSDTTLAIAEAICPNARRKMCSGQWHPLHSALYTTSKTILQHILLNHYGDRVEMANSIEGRTPFLDHILVEYVNTIPPSLKIMPSQQTHSNGTNGANGHSNGVLNGHKREWKFTEKWILREAVKPFITQEIYERVKVQYNTPISRPVNGSAEHKLSPLQLMVKTKVTKDSVEKLGWACWEYLGGVLREYLETSDCPVDGGLDRRARILLGITSYIILQEKFMVPAWTP</sequence>
<dbReference type="InterPro" id="IPR051786">
    <property type="entry name" value="ASN_synthetase/amidase"/>
</dbReference>
<feature type="domain" description="Glutamine amidotransferase type-2" evidence="6">
    <location>
        <begin position="70"/>
        <end position="288"/>
    </location>
</feature>
<dbReference type="InterPro" id="IPR033738">
    <property type="entry name" value="AsnB_N"/>
</dbReference>
<dbReference type="Gene3D" id="3.40.50.620">
    <property type="entry name" value="HUPs"/>
    <property type="match status" value="1"/>
</dbReference>
<feature type="compositionally biased region" description="Polar residues" evidence="5">
    <location>
        <begin position="633"/>
        <end position="651"/>
    </location>
</feature>
<dbReference type="Pfam" id="PF00733">
    <property type="entry name" value="Asn_synthase"/>
    <property type="match status" value="1"/>
</dbReference>
<dbReference type="PANTHER" id="PTHR43284:SF1">
    <property type="entry name" value="ASPARAGINE SYNTHETASE"/>
    <property type="match status" value="1"/>
</dbReference>
<proteinExistence type="inferred from homology"/>
<dbReference type="Pfam" id="PF13537">
    <property type="entry name" value="GATase_7"/>
    <property type="match status" value="1"/>
</dbReference>
<dbReference type="InterPro" id="IPR001962">
    <property type="entry name" value="Asn_synthase"/>
</dbReference>
<evidence type="ECO:0000256" key="5">
    <source>
        <dbReference type="SAM" id="MobiDB-lite"/>
    </source>
</evidence>
<keyword evidence="4" id="KW-0315">Glutamine amidotransferase</keyword>
<keyword evidence="8" id="KW-1185">Reference proteome</keyword>
<dbReference type="NCBIfam" id="TIGR01536">
    <property type="entry name" value="asn_synth_AEB"/>
    <property type="match status" value="1"/>
</dbReference>
<dbReference type="CDD" id="cd01991">
    <property type="entry name" value="Asn_synthase_B_C"/>
    <property type="match status" value="1"/>
</dbReference>
<dbReference type="EMBL" id="JAYKXP010000029">
    <property type="protein sequence ID" value="KAK7043258.1"/>
    <property type="molecule type" value="Genomic_DNA"/>
</dbReference>
<dbReference type="GO" id="GO:0006529">
    <property type="term" value="P:asparagine biosynthetic process"/>
    <property type="evidence" value="ECO:0007669"/>
    <property type="project" value="InterPro"/>
</dbReference>
<keyword evidence="2" id="KW-0547">Nucleotide-binding</keyword>
<comment type="caution">
    <text evidence="7">The sequence shown here is derived from an EMBL/GenBank/DDBJ whole genome shotgun (WGS) entry which is preliminary data.</text>
</comment>
<dbReference type="CDD" id="cd00712">
    <property type="entry name" value="AsnB"/>
    <property type="match status" value="1"/>
</dbReference>
<evidence type="ECO:0000256" key="4">
    <source>
        <dbReference type="ARBA" id="ARBA00022962"/>
    </source>
</evidence>
<dbReference type="GO" id="GO:0005524">
    <property type="term" value="F:ATP binding"/>
    <property type="evidence" value="ECO:0007669"/>
    <property type="project" value="UniProtKB-KW"/>
</dbReference>
<gene>
    <name evidence="7" type="ORF">VNI00_008612</name>
</gene>
<evidence type="ECO:0000259" key="6">
    <source>
        <dbReference type="PROSITE" id="PS51278"/>
    </source>
</evidence>
<comment type="similarity">
    <text evidence="1">Belongs to the asparagine synthetase family.</text>
</comment>
<name>A0AAW0CXD5_9AGAR</name>
<dbReference type="GO" id="GO:0004066">
    <property type="term" value="F:asparagine synthase (glutamine-hydrolyzing) activity"/>
    <property type="evidence" value="ECO:0007669"/>
    <property type="project" value="InterPro"/>
</dbReference>
<dbReference type="Gene3D" id="3.60.20.10">
    <property type="entry name" value="Glutamine Phosphoribosylpyrophosphate, subunit 1, domain 1"/>
    <property type="match status" value="1"/>
</dbReference>
<protein>
    <recommendedName>
        <fullName evidence="6">Glutamine amidotransferase type-2 domain-containing protein</fullName>
    </recommendedName>
</protein>
<dbReference type="InterPro" id="IPR014729">
    <property type="entry name" value="Rossmann-like_a/b/a_fold"/>
</dbReference>
<evidence type="ECO:0000256" key="2">
    <source>
        <dbReference type="ARBA" id="ARBA00022741"/>
    </source>
</evidence>
<dbReference type="InterPro" id="IPR029055">
    <property type="entry name" value="Ntn_hydrolases_N"/>
</dbReference>
<evidence type="ECO:0000313" key="8">
    <source>
        <dbReference type="Proteomes" id="UP001383192"/>
    </source>
</evidence>
<organism evidence="7 8">
    <name type="scientific">Paramarasmius palmivorus</name>
    <dbReference type="NCBI Taxonomy" id="297713"/>
    <lineage>
        <taxon>Eukaryota</taxon>
        <taxon>Fungi</taxon>
        <taxon>Dikarya</taxon>
        <taxon>Basidiomycota</taxon>
        <taxon>Agaricomycotina</taxon>
        <taxon>Agaricomycetes</taxon>
        <taxon>Agaricomycetidae</taxon>
        <taxon>Agaricales</taxon>
        <taxon>Marasmiineae</taxon>
        <taxon>Marasmiaceae</taxon>
        <taxon>Paramarasmius</taxon>
    </lineage>
</organism>
<reference evidence="7 8" key="1">
    <citation type="submission" date="2024-01" db="EMBL/GenBank/DDBJ databases">
        <title>A draft genome for a cacao thread blight-causing isolate of Paramarasmius palmivorus.</title>
        <authorList>
            <person name="Baruah I.K."/>
            <person name="Bukari Y."/>
            <person name="Amoako-Attah I."/>
            <person name="Meinhardt L.W."/>
            <person name="Bailey B.A."/>
            <person name="Cohen S.P."/>
        </authorList>
    </citation>
    <scope>NUCLEOTIDE SEQUENCE [LARGE SCALE GENOMIC DNA]</scope>
    <source>
        <strain evidence="7 8">GH-12</strain>
    </source>
</reference>
<dbReference type="PROSITE" id="PS51278">
    <property type="entry name" value="GATASE_TYPE_2"/>
    <property type="match status" value="1"/>
</dbReference>
<dbReference type="GO" id="GO:0005829">
    <property type="term" value="C:cytosol"/>
    <property type="evidence" value="ECO:0007669"/>
    <property type="project" value="TreeGrafter"/>
</dbReference>